<name>A0A1J4JQE1_9EUKA</name>
<dbReference type="AlphaFoldDB" id="A0A1J4JQE1"/>
<organism evidence="5 6">
    <name type="scientific">Tritrichomonas foetus</name>
    <dbReference type="NCBI Taxonomy" id="1144522"/>
    <lineage>
        <taxon>Eukaryota</taxon>
        <taxon>Metamonada</taxon>
        <taxon>Parabasalia</taxon>
        <taxon>Tritrichomonadida</taxon>
        <taxon>Tritrichomonadidae</taxon>
        <taxon>Tritrichomonas</taxon>
    </lineage>
</organism>
<evidence type="ECO:0000256" key="3">
    <source>
        <dbReference type="ARBA" id="ARBA00023163"/>
    </source>
</evidence>
<comment type="caution">
    <text evidence="5">The sequence shown here is derived from an EMBL/GenBank/DDBJ whole genome shotgun (WGS) entry which is preliminary data.</text>
</comment>
<keyword evidence="4" id="KW-0539">Nucleus</keyword>
<dbReference type="VEuPathDB" id="TrichDB:TRFO_32658"/>
<dbReference type="OrthoDB" id="10264870at2759"/>
<comment type="subcellular location">
    <subcellularLocation>
        <location evidence="1">Nucleus</location>
    </subcellularLocation>
</comment>
<evidence type="ECO:0000256" key="2">
    <source>
        <dbReference type="ARBA" id="ARBA00023015"/>
    </source>
</evidence>
<dbReference type="Proteomes" id="UP000179807">
    <property type="component" value="Unassembled WGS sequence"/>
</dbReference>
<dbReference type="RefSeq" id="XP_068353768.1">
    <property type="nucleotide sequence ID" value="XM_068508616.1"/>
</dbReference>
<keyword evidence="6" id="KW-1185">Reference proteome</keyword>
<evidence type="ECO:0000256" key="1">
    <source>
        <dbReference type="ARBA" id="ARBA00004123"/>
    </source>
</evidence>
<reference evidence="5" key="1">
    <citation type="submission" date="2016-10" db="EMBL/GenBank/DDBJ databases">
        <authorList>
            <person name="Benchimol M."/>
            <person name="Almeida L.G."/>
            <person name="Vasconcelos A.T."/>
            <person name="Perreira-Neves A."/>
            <person name="Rosa I.A."/>
            <person name="Tasca T."/>
            <person name="Bogo M.R."/>
            <person name="de Souza W."/>
        </authorList>
    </citation>
    <scope>NUCLEOTIDE SEQUENCE [LARGE SCALE GENOMIC DNA]</scope>
    <source>
        <strain evidence="5">K</strain>
    </source>
</reference>
<evidence type="ECO:0000313" key="6">
    <source>
        <dbReference type="Proteomes" id="UP000179807"/>
    </source>
</evidence>
<accession>A0A1J4JQE1</accession>
<dbReference type="EMBL" id="MLAK01000946">
    <property type="protein sequence ID" value="OHT00632.1"/>
    <property type="molecule type" value="Genomic_DNA"/>
</dbReference>
<dbReference type="PANTHER" id="PTHR21277:SF5">
    <property type="entry name" value="TRANSCRIPTIONAL ADAPTER 1"/>
    <property type="match status" value="1"/>
</dbReference>
<sequence>MSLKTESVQVSESPETTLERIHNFANIYSKRKDCLTIKKQLLEIVTEPEYWNTLACFLHGQLSKQTFDDRMHAYLKAPKAKLLHNELIRSIIFNAHFSMIPPPNVEVPRPKLPPHVKMVAPTIIPSFSTFMTYTASDLRHLPSINQLQMRIGILLNGRNFEGTESKAVGLVFQELKKFILLLLESSVSLLSFSGSGDPKDMTITTDQILHVLNNNHKLAGIVSTSVITKFSTVTI</sequence>
<keyword evidence="2" id="KW-0805">Transcription regulation</keyword>
<evidence type="ECO:0000313" key="5">
    <source>
        <dbReference type="EMBL" id="OHT00632.1"/>
    </source>
</evidence>
<proteinExistence type="predicted"/>
<dbReference type="GO" id="GO:0003713">
    <property type="term" value="F:transcription coactivator activity"/>
    <property type="evidence" value="ECO:0007669"/>
    <property type="project" value="TreeGrafter"/>
</dbReference>
<dbReference type="Pfam" id="PF12767">
    <property type="entry name" value="SAGA-Tad1"/>
    <property type="match status" value="1"/>
</dbReference>
<dbReference type="PANTHER" id="PTHR21277">
    <property type="entry name" value="TRANSCRIPTIONAL ADAPTER 1"/>
    <property type="match status" value="1"/>
</dbReference>
<dbReference type="InterPro" id="IPR024738">
    <property type="entry name" value="Hfi1/Tada1"/>
</dbReference>
<gene>
    <name evidence="5" type="ORF">TRFO_32658</name>
</gene>
<dbReference type="GO" id="GO:0006357">
    <property type="term" value="P:regulation of transcription by RNA polymerase II"/>
    <property type="evidence" value="ECO:0007669"/>
    <property type="project" value="TreeGrafter"/>
</dbReference>
<keyword evidence="3" id="KW-0804">Transcription</keyword>
<dbReference type="GO" id="GO:0000124">
    <property type="term" value="C:SAGA complex"/>
    <property type="evidence" value="ECO:0007669"/>
    <property type="project" value="UniProtKB-ARBA"/>
</dbReference>
<dbReference type="GO" id="GO:0005634">
    <property type="term" value="C:nucleus"/>
    <property type="evidence" value="ECO:0007669"/>
    <property type="project" value="UniProtKB-SubCell"/>
</dbReference>
<protein>
    <submittedName>
        <fullName evidence="5">Uncharacterized protein</fullName>
    </submittedName>
</protein>
<dbReference type="GeneID" id="94843320"/>
<evidence type="ECO:0000256" key="4">
    <source>
        <dbReference type="ARBA" id="ARBA00023242"/>
    </source>
</evidence>